<name>A0A7V7TV90_9HYPH</name>
<organism evidence="1 2">
    <name type="scientific">Plantimonas leprariae</name>
    <dbReference type="NCBI Taxonomy" id="2615207"/>
    <lineage>
        <taxon>Bacteria</taxon>
        <taxon>Pseudomonadati</taxon>
        <taxon>Pseudomonadota</taxon>
        <taxon>Alphaproteobacteria</taxon>
        <taxon>Hyphomicrobiales</taxon>
        <taxon>Aurantimonadaceae</taxon>
        <taxon>Plantimonas</taxon>
    </lineage>
</organism>
<reference evidence="1 2" key="1">
    <citation type="submission" date="2019-09" db="EMBL/GenBank/DDBJ databases">
        <title>YIM 132180 draft genome.</title>
        <authorList>
            <person name="Zhang K."/>
        </authorList>
    </citation>
    <scope>NUCLEOTIDE SEQUENCE [LARGE SCALE GENOMIC DNA]</scope>
    <source>
        <strain evidence="1 2">YIM 132180</strain>
    </source>
</reference>
<gene>
    <name evidence="1" type="ORF">F6X38_17375</name>
</gene>
<dbReference type="RefSeq" id="WP_150971850.1">
    <property type="nucleotide sequence ID" value="NZ_VZDO01000015.1"/>
</dbReference>
<dbReference type="Proteomes" id="UP000432089">
    <property type="component" value="Unassembled WGS sequence"/>
</dbReference>
<comment type="caution">
    <text evidence="1">The sequence shown here is derived from an EMBL/GenBank/DDBJ whole genome shotgun (WGS) entry which is preliminary data.</text>
</comment>
<protein>
    <submittedName>
        <fullName evidence="1">Uncharacterized protein</fullName>
    </submittedName>
</protein>
<accession>A0A7V7TV90</accession>
<keyword evidence="2" id="KW-1185">Reference proteome</keyword>
<evidence type="ECO:0000313" key="2">
    <source>
        <dbReference type="Proteomes" id="UP000432089"/>
    </source>
</evidence>
<dbReference type="EMBL" id="VZDO01000015">
    <property type="protein sequence ID" value="KAB0677752.1"/>
    <property type="molecule type" value="Genomic_DNA"/>
</dbReference>
<dbReference type="AlphaFoldDB" id="A0A7V7TV90"/>
<evidence type="ECO:0000313" key="1">
    <source>
        <dbReference type="EMBL" id="KAB0677752.1"/>
    </source>
</evidence>
<sequence>MFNVFHQRKDPSIVCVIPDVGIMPSFLRDTGWRYAGRMDRVNGALADFDNASANAVIERTGFYVYTAQ</sequence>
<proteinExistence type="predicted"/>